<evidence type="ECO:0000256" key="1">
    <source>
        <dbReference type="SAM" id="MobiDB-lite"/>
    </source>
</evidence>
<dbReference type="EMBL" id="FJOG01000001">
    <property type="protein sequence ID" value="CZR50740.1"/>
    <property type="molecule type" value="Genomic_DNA"/>
</dbReference>
<feature type="compositionally biased region" description="Low complexity" evidence="1">
    <location>
        <begin position="172"/>
        <end position="210"/>
    </location>
</feature>
<protein>
    <recommendedName>
        <fullName evidence="6">Extracellular serine-rich protein</fullName>
    </recommendedName>
</protein>
<dbReference type="InterPro" id="IPR052953">
    <property type="entry name" value="Ser-rich/MCO-related"/>
</dbReference>
<keyword evidence="2" id="KW-0812">Transmembrane</keyword>
<gene>
    <name evidence="4" type="ORF">PAC_00614</name>
</gene>
<feature type="region of interest" description="Disordered" evidence="1">
    <location>
        <begin position="301"/>
        <end position="428"/>
    </location>
</feature>
<evidence type="ECO:0000256" key="3">
    <source>
        <dbReference type="SAM" id="SignalP"/>
    </source>
</evidence>
<accession>A0A1L7WD82</accession>
<dbReference type="OrthoDB" id="2331100at2759"/>
<reference evidence="4 5" key="1">
    <citation type="submission" date="2016-03" db="EMBL/GenBank/DDBJ databases">
        <authorList>
            <person name="Ploux O."/>
        </authorList>
    </citation>
    <scope>NUCLEOTIDE SEQUENCE [LARGE SCALE GENOMIC DNA]</scope>
    <source>
        <strain evidence="4 5">UAMH 11012</strain>
    </source>
</reference>
<proteinExistence type="predicted"/>
<keyword evidence="2" id="KW-1133">Transmembrane helix</keyword>
<sequence>MLFSVGILFLLAPLLVAAASSASPSTTSSAPATTHSVQVGADGLVFTPTSTTADVGDIVGTRLNSTSNHSVARADFGSSACIPYELTGAGKVGFWSGFHPMAVVLSNPPTFQVLINDTDPIFFYCSAPGACIEDGMVGVINPNKTETFAMQQAYAKNATLMLSPGEYFPKETAPSTSTTASSTSTTASSTSSSTSTPTSTLTSTPTPTAAVDSSHPVLSGGAIAGVAIGGFAVLLIGAALIYLCGRQKTMGEIIRHSHYAPPPPSYLPTPGHMSMASSTGYPPKVPNLDVDALGFRRFSEAQRSPYDRSAAETESYRSRSPPLDDAREQMIPSLNVSGSPGGTSPARAESPLMRRPVPLSPGMGPLSPMTPTGDRHRDEPVASEIPQPLRVNRASASPPPAGPHELSVESDRGYLPYKSPEFRDGPGT</sequence>
<feature type="signal peptide" evidence="3">
    <location>
        <begin position="1"/>
        <end position="18"/>
    </location>
</feature>
<feature type="region of interest" description="Disordered" evidence="1">
    <location>
        <begin position="170"/>
        <end position="214"/>
    </location>
</feature>
<organism evidence="4 5">
    <name type="scientific">Phialocephala subalpina</name>
    <dbReference type="NCBI Taxonomy" id="576137"/>
    <lineage>
        <taxon>Eukaryota</taxon>
        <taxon>Fungi</taxon>
        <taxon>Dikarya</taxon>
        <taxon>Ascomycota</taxon>
        <taxon>Pezizomycotina</taxon>
        <taxon>Leotiomycetes</taxon>
        <taxon>Helotiales</taxon>
        <taxon>Mollisiaceae</taxon>
        <taxon>Phialocephala</taxon>
        <taxon>Phialocephala fortinii species complex</taxon>
    </lineage>
</organism>
<keyword evidence="2" id="KW-0472">Membrane</keyword>
<dbReference type="SUPFAM" id="SSF49503">
    <property type="entry name" value="Cupredoxins"/>
    <property type="match status" value="1"/>
</dbReference>
<feature type="transmembrane region" description="Helical" evidence="2">
    <location>
        <begin position="222"/>
        <end position="245"/>
    </location>
</feature>
<keyword evidence="5" id="KW-1185">Reference proteome</keyword>
<feature type="chain" id="PRO_5012792589" description="Extracellular serine-rich protein" evidence="3">
    <location>
        <begin position="19"/>
        <end position="428"/>
    </location>
</feature>
<feature type="compositionally biased region" description="Basic and acidic residues" evidence="1">
    <location>
        <begin position="301"/>
        <end position="328"/>
    </location>
</feature>
<dbReference type="PANTHER" id="PTHR34883">
    <property type="entry name" value="SERINE-RICH PROTEIN, PUTATIVE-RELATED-RELATED"/>
    <property type="match status" value="1"/>
</dbReference>
<dbReference type="AlphaFoldDB" id="A0A1L7WD82"/>
<dbReference type="Gene3D" id="2.60.40.420">
    <property type="entry name" value="Cupredoxins - blue copper proteins"/>
    <property type="match status" value="1"/>
</dbReference>
<dbReference type="PANTHER" id="PTHR34883:SF19">
    <property type="entry name" value="EXTRACELLULAR SERINE-RICH PROTEIN"/>
    <property type="match status" value="1"/>
</dbReference>
<evidence type="ECO:0008006" key="6">
    <source>
        <dbReference type="Google" id="ProtNLM"/>
    </source>
</evidence>
<evidence type="ECO:0000313" key="5">
    <source>
        <dbReference type="Proteomes" id="UP000184330"/>
    </source>
</evidence>
<dbReference type="InterPro" id="IPR008972">
    <property type="entry name" value="Cupredoxin"/>
</dbReference>
<evidence type="ECO:0000313" key="4">
    <source>
        <dbReference type="EMBL" id="CZR50740.1"/>
    </source>
</evidence>
<dbReference type="CDD" id="cd12087">
    <property type="entry name" value="TM_EGFR-like"/>
    <property type="match status" value="1"/>
</dbReference>
<dbReference type="STRING" id="576137.A0A1L7WD82"/>
<dbReference type="Proteomes" id="UP000184330">
    <property type="component" value="Unassembled WGS sequence"/>
</dbReference>
<name>A0A1L7WD82_9HELO</name>
<keyword evidence="3" id="KW-0732">Signal</keyword>
<evidence type="ECO:0000256" key="2">
    <source>
        <dbReference type="SAM" id="Phobius"/>
    </source>
</evidence>